<organism evidence="2 3">
    <name type="scientific">Mya arenaria</name>
    <name type="common">Soft-shell clam</name>
    <dbReference type="NCBI Taxonomy" id="6604"/>
    <lineage>
        <taxon>Eukaryota</taxon>
        <taxon>Metazoa</taxon>
        <taxon>Spiralia</taxon>
        <taxon>Lophotrochozoa</taxon>
        <taxon>Mollusca</taxon>
        <taxon>Bivalvia</taxon>
        <taxon>Autobranchia</taxon>
        <taxon>Heteroconchia</taxon>
        <taxon>Euheterodonta</taxon>
        <taxon>Imparidentia</taxon>
        <taxon>Neoheterodontei</taxon>
        <taxon>Myida</taxon>
        <taxon>Myoidea</taxon>
        <taxon>Myidae</taxon>
        <taxon>Mya</taxon>
    </lineage>
</organism>
<dbReference type="PANTHER" id="PTHR46919:SF2">
    <property type="entry name" value="SACSIN"/>
    <property type="match status" value="1"/>
</dbReference>
<sequence length="1063" mass="123048">MLMIVEFENMIRSLPLFESVNGELISIENDKKVGIISSRIPPDGMKEIAEATNTTFAMCNTKYSNLLKLLSSSYEIDRLYAEIIVPNFQAISYAHRLKHLEYIRDHVCRDVTESSGYTEQIFRNLMDIQLIRMGNQDRRVNEFYSHRNNIFVEMLTEDEFLPKHFRTNVWKRFIEALGLITHPTQQQVLEFAKCIAHESANARMNINDLQKKSSVLTSFILAAEDNFFSENVLQELKNIKFVISHAVDVDKRAIYNSFIKPNGFICFNGSTTHTWEDICWSSTPLLYSALTIRSDKRRQELGVLKYPSVERVIVHSHNVTEVFHKDFIRKTTQTRDNVKYITKLYDFLKDHLDSPELNRLRNSYFVLIPNEAMIKADMVFESSSFKNTEIKPYLYKLPKSLRKYIDLFETLGAMNQPCRSQCIKVLESIKNDFNDQTLPPRLLKKVAQTITLLFKLDGSPRDNELKLFLPNKEMKLRESSSLTVCDNKTYADILKGVADIDYVLGFKEMEIMELTDTDAMFRTLPDSMQPSFLSEVVVESVFIDSIETVHSPVSCDWQCFVRSESLINGIIRLIRDQCGLGHKGQPTTDLEYRSRNKLRNIRIKEVNGLVATVSYKGSVLDGIRLQRTCYLKDINCANGISSFELYFDFQGASDETMILSEEDGIFDLVQKCTEHTLDKDRCIILGALLNYRKTPEKIPELLDRRRVAQIDFKPSSVFPKPGTYVNREFYPFLLQEIVPFKAHEFEFVAMEVEYEDDENNAFIYVHIISQIPKFAGSSIIALRYTVNAGETRGFIEAPIFKLYRFVSPNSQNTNREVELYDLQHIITLPLDENRQRVRELLTAAFQMIETERKILIKRQLLRWHPDRNPGLEDYAKEIFDFIKKLIVELEENEHAMRSSGTFSSIQGLNAKVECSLKNFTKENDITMRISPVVIILAAAMSTFPSQTSEKRNDGYAKRKRTFTSRVACEKALKAARFSRDANRCPRWSHNLCSIADGIEIDDIKEKVRLFESRLNISDRQYFRLRYPDAVEMNKLPSDVFSLDDAAFAKETAHEIIAFVEDYI</sequence>
<dbReference type="Gene3D" id="1.20.120.330">
    <property type="entry name" value="Nucleotidyltransferases domain 2"/>
    <property type="match status" value="1"/>
</dbReference>
<accession>A0ABY7EMA9</accession>
<proteinExistence type="predicted"/>
<dbReference type="EMBL" id="CP111018">
    <property type="protein sequence ID" value="WAR11128.1"/>
    <property type="molecule type" value="Genomic_DNA"/>
</dbReference>
<dbReference type="PANTHER" id="PTHR46919">
    <property type="entry name" value="ZINC FINGER, C3HC4 TYPE (RING FINGER) FAMILY PROTEIN"/>
    <property type="match status" value="1"/>
</dbReference>
<dbReference type="Pfam" id="PF05168">
    <property type="entry name" value="HEPN"/>
    <property type="match status" value="1"/>
</dbReference>
<evidence type="ECO:0000313" key="3">
    <source>
        <dbReference type="Proteomes" id="UP001164746"/>
    </source>
</evidence>
<dbReference type="Gene3D" id="1.10.287.110">
    <property type="entry name" value="DnaJ domain"/>
    <property type="match status" value="1"/>
</dbReference>
<gene>
    <name evidence="2" type="ORF">MAR_036204</name>
</gene>
<dbReference type="SUPFAM" id="SSF81593">
    <property type="entry name" value="Nucleotidyltransferase substrate binding subunit/domain"/>
    <property type="match status" value="1"/>
</dbReference>
<evidence type="ECO:0000313" key="2">
    <source>
        <dbReference type="EMBL" id="WAR11128.1"/>
    </source>
</evidence>
<feature type="domain" description="HEPN" evidence="1">
    <location>
        <begin position="962"/>
        <end position="1061"/>
    </location>
</feature>
<dbReference type="Proteomes" id="UP001164746">
    <property type="component" value="Chromosome 7"/>
</dbReference>
<name>A0ABY7EMA9_MYAAR</name>
<protein>
    <submittedName>
        <fullName evidence="2">SACS-like protein</fullName>
    </submittedName>
</protein>
<evidence type="ECO:0000259" key="1">
    <source>
        <dbReference type="Pfam" id="PF05168"/>
    </source>
</evidence>
<dbReference type="InterPro" id="IPR007842">
    <property type="entry name" value="HEPN_dom"/>
</dbReference>
<dbReference type="InterPro" id="IPR036869">
    <property type="entry name" value="J_dom_sf"/>
</dbReference>
<reference evidence="2" key="1">
    <citation type="submission" date="2022-11" db="EMBL/GenBank/DDBJ databases">
        <title>Centuries of genome instability and evolution in soft-shell clam transmissible cancer (bioRxiv).</title>
        <authorList>
            <person name="Hart S.F.M."/>
            <person name="Yonemitsu M.A."/>
            <person name="Giersch R.M."/>
            <person name="Beal B.F."/>
            <person name="Arriagada G."/>
            <person name="Davis B.W."/>
            <person name="Ostrander E.A."/>
            <person name="Goff S.P."/>
            <person name="Metzger M.J."/>
        </authorList>
    </citation>
    <scope>NUCLEOTIDE SEQUENCE</scope>
    <source>
        <strain evidence="2">MELC-2E11</strain>
        <tissue evidence="2">Siphon/mantle</tissue>
    </source>
</reference>
<keyword evidence="3" id="KW-1185">Reference proteome</keyword>